<evidence type="ECO:0000256" key="9">
    <source>
        <dbReference type="ARBA" id="ARBA00023284"/>
    </source>
</evidence>
<evidence type="ECO:0000256" key="5">
    <source>
        <dbReference type="ARBA" id="ARBA00022679"/>
    </source>
</evidence>
<keyword evidence="9" id="KW-0676">Redox-active center</keyword>
<dbReference type="InterPro" id="IPR002109">
    <property type="entry name" value="Glutaredoxin"/>
</dbReference>
<keyword evidence="14" id="KW-1185">Reference proteome</keyword>
<dbReference type="Gene3D" id="3.40.50.150">
    <property type="entry name" value="Vaccinia Virus protein VP39"/>
    <property type="match status" value="1"/>
</dbReference>
<dbReference type="CDD" id="cd02440">
    <property type="entry name" value="AdoMet_MTases"/>
    <property type="match status" value="1"/>
</dbReference>
<dbReference type="SUPFAM" id="SSF53335">
    <property type="entry name" value="S-adenosyl-L-methionine-dependent methyltransferases"/>
    <property type="match status" value="1"/>
</dbReference>
<comment type="catalytic activity">
    <reaction evidence="1">
        <text>2 glutathione + H2O2 = glutathione disulfide + 2 H2O</text>
        <dbReference type="Rhea" id="RHEA:16833"/>
        <dbReference type="ChEBI" id="CHEBI:15377"/>
        <dbReference type="ChEBI" id="CHEBI:16240"/>
        <dbReference type="ChEBI" id="CHEBI:57925"/>
        <dbReference type="ChEBI" id="CHEBI:58297"/>
        <dbReference type="EC" id="1.11.1.9"/>
    </reaction>
</comment>
<keyword evidence="7" id="KW-0249">Electron transport</keyword>
<keyword evidence="5 13" id="KW-0808">Transferase</keyword>
<evidence type="ECO:0000313" key="14">
    <source>
        <dbReference type="Proteomes" id="UP001219933"/>
    </source>
</evidence>
<gene>
    <name evidence="13" type="primary">BMT2</name>
    <name evidence="13" type="ORF">MCUN1_001009</name>
</gene>
<protein>
    <recommendedName>
        <fullName evidence="2">glutathione peroxidase</fullName>
        <ecNumber evidence="2">1.11.1.9</ecNumber>
    </recommendedName>
</protein>
<dbReference type="InterPro" id="IPR029063">
    <property type="entry name" value="SAM-dependent_MTases_sf"/>
</dbReference>
<dbReference type="Gene3D" id="3.40.30.10">
    <property type="entry name" value="Glutaredoxin"/>
    <property type="match status" value="1"/>
</dbReference>
<dbReference type="InterPro" id="IPR011767">
    <property type="entry name" value="GLR_AS"/>
</dbReference>
<evidence type="ECO:0000256" key="2">
    <source>
        <dbReference type="ARBA" id="ARBA00012310"/>
    </source>
</evidence>
<evidence type="ECO:0000256" key="8">
    <source>
        <dbReference type="ARBA" id="ARBA00023157"/>
    </source>
</evidence>
<evidence type="ECO:0000256" key="1">
    <source>
        <dbReference type="ARBA" id="ARBA00000217"/>
    </source>
</evidence>
<dbReference type="PROSITE" id="PS00195">
    <property type="entry name" value="GLUTAREDOXIN_1"/>
    <property type="match status" value="1"/>
</dbReference>
<organism evidence="13 14">
    <name type="scientific">Malassezia cuniculi</name>
    <dbReference type="NCBI Taxonomy" id="948313"/>
    <lineage>
        <taxon>Eukaryota</taxon>
        <taxon>Fungi</taxon>
        <taxon>Dikarya</taxon>
        <taxon>Basidiomycota</taxon>
        <taxon>Ustilaginomycotina</taxon>
        <taxon>Malasseziomycetes</taxon>
        <taxon>Malasseziales</taxon>
        <taxon>Malasseziaceae</taxon>
        <taxon>Malassezia</taxon>
    </lineage>
</organism>
<dbReference type="EC" id="1.11.1.9" evidence="2"/>
<dbReference type="EMBL" id="CP119878">
    <property type="protein sequence ID" value="WFD34172.1"/>
    <property type="molecule type" value="Genomic_DNA"/>
</dbReference>
<proteinExistence type="predicted"/>
<dbReference type="AlphaFoldDB" id="A0AAF0ETD5"/>
<dbReference type="FunFam" id="3.40.30.10:FF:000026">
    <property type="entry name" value="Glutaredoxin 2"/>
    <property type="match status" value="1"/>
</dbReference>
<accession>A0AAF0ETD5</accession>
<dbReference type="GO" id="GO:0016433">
    <property type="term" value="F:rRNA (adenine) methyltransferase activity"/>
    <property type="evidence" value="ECO:0007669"/>
    <property type="project" value="TreeGrafter"/>
</dbReference>
<evidence type="ECO:0000256" key="6">
    <source>
        <dbReference type="ARBA" id="ARBA00022691"/>
    </source>
</evidence>
<dbReference type="Pfam" id="PF11968">
    <property type="entry name" value="Bmt2"/>
    <property type="match status" value="1"/>
</dbReference>
<dbReference type="NCBIfam" id="TIGR02180">
    <property type="entry name" value="GRX_euk"/>
    <property type="match status" value="1"/>
</dbReference>
<sequence length="390" mass="42923">MASGVPDAGPAAKSDSSVPRKTGGRRKLVRPRGKRGGIKNRKGAHAKKIALYHTLEKQIARTSDATERKKLLAQQEQLGGLAAYQDQSTTGSDKLRGGESAKWCVKVLRELVDPQASANTGAKDKTKATTKAATKLSVLDVGAIAGTSYAKWKSWIDATYIDLNPRAPHVHQSDFFSWPTDNAYNLVGLSLVINFVGDLRQRGNMLLHAHNYLVPGGYVYLVLPLACVTNSRYLTHEHLREILDAAGYNIVRQEDSKKLTRWLLQQKATLPKRPADPARPHWDGRVFKKKELIAEKLISEHLVAVFSKSYCPYCRRAKDLIQALNIESSKVGIIELDKDSNGPAIQNYLLEKTGQRTVPNIFINGKHLGGSDDLSNAQSTGELSKLLASL</sequence>
<keyword evidence="4 13" id="KW-0489">Methyltransferase</keyword>
<feature type="domain" description="Glutaredoxin" evidence="12">
    <location>
        <begin position="303"/>
        <end position="367"/>
    </location>
</feature>
<dbReference type="InterPro" id="IPR014025">
    <property type="entry name" value="Glutaredoxin_subgr"/>
</dbReference>
<feature type="region of interest" description="Disordered" evidence="11">
    <location>
        <begin position="1"/>
        <end position="43"/>
    </location>
</feature>
<evidence type="ECO:0000313" key="13">
    <source>
        <dbReference type="EMBL" id="WFD34172.1"/>
    </source>
</evidence>
<dbReference type="Proteomes" id="UP001219933">
    <property type="component" value="Chromosome 2"/>
</dbReference>
<evidence type="ECO:0000256" key="7">
    <source>
        <dbReference type="ARBA" id="ARBA00022982"/>
    </source>
</evidence>
<dbReference type="CDD" id="cd03419">
    <property type="entry name" value="GRX_GRXh_1_2_like"/>
    <property type="match status" value="1"/>
</dbReference>
<dbReference type="PROSITE" id="PS51354">
    <property type="entry name" value="GLUTAREDOXIN_2"/>
    <property type="match status" value="1"/>
</dbReference>
<keyword evidence="3" id="KW-0813">Transport</keyword>
<dbReference type="PANTHER" id="PTHR21008:SF1">
    <property type="entry name" value="25S RRNA (ADENINE(2142)-N(1))-METHYLTRANSFERASE"/>
    <property type="match status" value="1"/>
</dbReference>
<dbReference type="Pfam" id="PF00462">
    <property type="entry name" value="Glutaredoxin"/>
    <property type="match status" value="1"/>
</dbReference>
<keyword evidence="6" id="KW-0949">S-adenosyl-L-methionine</keyword>
<keyword evidence="8" id="KW-1015">Disulfide bond</keyword>
<dbReference type="InterPro" id="IPR021867">
    <property type="entry name" value="Bmt2/SAMTOR"/>
</dbReference>
<feature type="compositionally biased region" description="Basic residues" evidence="11">
    <location>
        <begin position="22"/>
        <end position="43"/>
    </location>
</feature>
<name>A0AAF0ETD5_9BASI</name>
<dbReference type="GO" id="GO:0004602">
    <property type="term" value="F:glutathione peroxidase activity"/>
    <property type="evidence" value="ECO:0007669"/>
    <property type="project" value="UniProtKB-EC"/>
</dbReference>
<evidence type="ECO:0000256" key="10">
    <source>
        <dbReference type="ARBA" id="ARBA00035808"/>
    </source>
</evidence>
<dbReference type="GO" id="GO:0004364">
    <property type="term" value="F:glutathione transferase activity"/>
    <property type="evidence" value="ECO:0007669"/>
    <property type="project" value="UniProtKB-EC"/>
</dbReference>
<dbReference type="SUPFAM" id="SSF52833">
    <property type="entry name" value="Thioredoxin-like"/>
    <property type="match status" value="1"/>
</dbReference>
<evidence type="ECO:0000256" key="11">
    <source>
        <dbReference type="SAM" id="MobiDB-lite"/>
    </source>
</evidence>
<dbReference type="PANTHER" id="PTHR21008">
    <property type="entry name" value="S-ADENOSYLMETHIONINE SENSOR UPSTREAM OF MTORC1-RELATED"/>
    <property type="match status" value="1"/>
</dbReference>
<evidence type="ECO:0000256" key="3">
    <source>
        <dbReference type="ARBA" id="ARBA00022448"/>
    </source>
</evidence>
<reference evidence="13" key="1">
    <citation type="submission" date="2023-03" db="EMBL/GenBank/DDBJ databases">
        <title>Mating type loci evolution in Malassezia.</title>
        <authorList>
            <person name="Coelho M.A."/>
        </authorList>
    </citation>
    <scope>NUCLEOTIDE SEQUENCE</scope>
    <source>
        <strain evidence="13">CBS 11721</strain>
    </source>
</reference>
<dbReference type="PRINTS" id="PR00160">
    <property type="entry name" value="GLUTAREDOXIN"/>
</dbReference>
<dbReference type="GO" id="GO:0005730">
    <property type="term" value="C:nucleolus"/>
    <property type="evidence" value="ECO:0007669"/>
    <property type="project" value="TreeGrafter"/>
</dbReference>
<comment type="catalytic activity">
    <reaction evidence="10">
        <text>1-chloro-2,4-dinitrobenzene + glutathione = 2,4-dinitrophenyl-S-glutathione + chloride + H(+)</text>
        <dbReference type="Rhea" id="RHEA:51220"/>
        <dbReference type="ChEBI" id="CHEBI:15378"/>
        <dbReference type="ChEBI" id="CHEBI:17996"/>
        <dbReference type="ChEBI" id="CHEBI:34718"/>
        <dbReference type="ChEBI" id="CHEBI:57925"/>
        <dbReference type="ChEBI" id="CHEBI:133977"/>
        <dbReference type="EC" id="2.5.1.18"/>
    </reaction>
</comment>
<dbReference type="InterPro" id="IPR011899">
    <property type="entry name" value="Glutaredoxin_euk/vir"/>
</dbReference>
<evidence type="ECO:0000259" key="12">
    <source>
        <dbReference type="Pfam" id="PF00462"/>
    </source>
</evidence>
<evidence type="ECO:0000256" key="4">
    <source>
        <dbReference type="ARBA" id="ARBA00022603"/>
    </source>
</evidence>
<dbReference type="InterPro" id="IPR036249">
    <property type="entry name" value="Thioredoxin-like_sf"/>
</dbReference>